<proteinExistence type="predicted"/>
<sequence length="72" mass="7478">MQAVVGYGGERLDRIAKRLLQTERNGAVEALLAANPGLSAAAVNGIVPEGTIIIAPPDFDPAPAVNQVLAWE</sequence>
<accession>A0A2U2DG09</accession>
<dbReference type="OrthoDB" id="8759063at2"/>
<dbReference type="Proteomes" id="UP000245252">
    <property type="component" value="Unassembled WGS sequence"/>
</dbReference>
<dbReference type="Pfam" id="PF05489">
    <property type="entry name" value="Phage_tail_X"/>
    <property type="match status" value="1"/>
</dbReference>
<evidence type="ECO:0000313" key="2">
    <source>
        <dbReference type="Proteomes" id="UP000245252"/>
    </source>
</evidence>
<keyword evidence="2" id="KW-1185">Reference proteome</keyword>
<organism evidence="1 2">
    <name type="scientific">Metarhizobium album</name>
    <dbReference type="NCBI Taxonomy" id="2182425"/>
    <lineage>
        <taxon>Bacteria</taxon>
        <taxon>Pseudomonadati</taxon>
        <taxon>Pseudomonadota</taxon>
        <taxon>Alphaproteobacteria</taxon>
        <taxon>Hyphomicrobiales</taxon>
        <taxon>Rhizobiaceae</taxon>
        <taxon>Metarhizobium</taxon>
    </lineage>
</organism>
<gene>
    <name evidence="1" type="ORF">DEM27_31920</name>
</gene>
<reference evidence="1 2" key="1">
    <citation type="submission" date="2018-05" db="EMBL/GenBank/DDBJ databases">
        <title>The draft genome of strain NS-104.</title>
        <authorList>
            <person name="Hang P."/>
            <person name="Jiang J."/>
        </authorList>
    </citation>
    <scope>NUCLEOTIDE SEQUENCE [LARGE SCALE GENOMIC DNA]</scope>
    <source>
        <strain evidence="1 2">NS-104</strain>
    </source>
</reference>
<dbReference type="InterPro" id="IPR008861">
    <property type="entry name" value="GpX-like"/>
</dbReference>
<evidence type="ECO:0000313" key="1">
    <source>
        <dbReference type="EMBL" id="PWE52257.1"/>
    </source>
</evidence>
<dbReference type="AlphaFoldDB" id="A0A2U2DG09"/>
<comment type="caution">
    <text evidence="1">The sequence shown here is derived from an EMBL/GenBank/DDBJ whole genome shotgun (WGS) entry which is preliminary data.</text>
</comment>
<dbReference type="EMBL" id="QFBC01000029">
    <property type="protein sequence ID" value="PWE52257.1"/>
    <property type="molecule type" value="Genomic_DNA"/>
</dbReference>
<name>A0A2U2DG09_9HYPH</name>
<dbReference type="RefSeq" id="WP_109462274.1">
    <property type="nucleotide sequence ID" value="NZ_QFBC01000029.1"/>
</dbReference>
<protein>
    <submittedName>
        <fullName evidence="1">Phage tail protein</fullName>
    </submittedName>
</protein>